<dbReference type="EMBL" id="JAERWK010000026">
    <property type="protein sequence ID" value="MBM9469345.1"/>
    <property type="molecule type" value="Genomic_DNA"/>
</dbReference>
<keyword evidence="2" id="KW-1185">Reference proteome</keyword>
<reference evidence="1" key="1">
    <citation type="submission" date="2021-01" db="EMBL/GenBank/DDBJ databases">
        <title>YIM 132084 draft genome.</title>
        <authorList>
            <person name="An D."/>
        </authorList>
    </citation>
    <scope>NUCLEOTIDE SEQUENCE</scope>
    <source>
        <strain evidence="1">YIM 132084</strain>
    </source>
</reference>
<evidence type="ECO:0000313" key="2">
    <source>
        <dbReference type="Proteomes" id="UP000663792"/>
    </source>
</evidence>
<dbReference type="Proteomes" id="UP000663792">
    <property type="component" value="Unassembled WGS sequence"/>
</dbReference>
<proteinExistence type="predicted"/>
<organism evidence="1 2">
    <name type="scientific">Nakamurella leprariae</name>
    <dbReference type="NCBI Taxonomy" id="2803911"/>
    <lineage>
        <taxon>Bacteria</taxon>
        <taxon>Bacillati</taxon>
        <taxon>Actinomycetota</taxon>
        <taxon>Actinomycetes</taxon>
        <taxon>Nakamurellales</taxon>
        <taxon>Nakamurellaceae</taxon>
        <taxon>Nakamurella</taxon>
    </lineage>
</organism>
<accession>A0A939C0L1</accession>
<name>A0A939C0L1_9ACTN</name>
<dbReference type="GO" id="GO:0016491">
    <property type="term" value="F:oxidoreductase activity"/>
    <property type="evidence" value="ECO:0007669"/>
    <property type="project" value="InterPro"/>
</dbReference>
<dbReference type="RefSeq" id="WP_205262311.1">
    <property type="nucleotide sequence ID" value="NZ_JAERWK010000026.1"/>
</dbReference>
<dbReference type="Gene3D" id="2.30.110.10">
    <property type="entry name" value="Electron Transport, Fmn-binding Protein, Chain A"/>
    <property type="match status" value="1"/>
</dbReference>
<gene>
    <name evidence="1" type="ORF">JL106_18815</name>
</gene>
<comment type="caution">
    <text evidence="1">The sequence shown here is derived from an EMBL/GenBank/DDBJ whole genome shotgun (WGS) entry which is preliminary data.</text>
</comment>
<dbReference type="InterPro" id="IPR004378">
    <property type="entry name" value="F420H2_quin_Rdtase"/>
</dbReference>
<dbReference type="InterPro" id="IPR012349">
    <property type="entry name" value="Split_barrel_FMN-bd"/>
</dbReference>
<dbReference type="Pfam" id="PF04075">
    <property type="entry name" value="F420H2_quin_red"/>
    <property type="match status" value="1"/>
</dbReference>
<evidence type="ECO:0000313" key="1">
    <source>
        <dbReference type="EMBL" id="MBM9469345.1"/>
    </source>
</evidence>
<sequence length="48" mass="5395">MRVGRTESAATAHTATGDERDRLWQMIIAAAPVMSDDQRRTTRRLPVV</sequence>
<protein>
    <submittedName>
        <fullName evidence="1">Nitroreductase family deazaflavin-dependent oxidoreductase</fullName>
    </submittedName>
</protein>
<dbReference type="AlphaFoldDB" id="A0A939C0L1"/>